<gene>
    <name evidence="1" type="ORF">BINO364_LOCUS10534</name>
</gene>
<accession>A0A8J9YFP5</accession>
<name>A0A8J9YFP5_9NEOP</name>
<evidence type="ECO:0000313" key="2">
    <source>
        <dbReference type="Proteomes" id="UP000838878"/>
    </source>
</evidence>
<dbReference type="EMBL" id="OV170224">
    <property type="protein sequence ID" value="CAH0724890.1"/>
    <property type="molecule type" value="Genomic_DNA"/>
</dbReference>
<proteinExistence type="predicted"/>
<keyword evidence="2" id="KW-1185">Reference proteome</keyword>
<protein>
    <submittedName>
        <fullName evidence="1">Uncharacterized protein</fullName>
    </submittedName>
</protein>
<evidence type="ECO:0000313" key="1">
    <source>
        <dbReference type="EMBL" id="CAH0724890.1"/>
    </source>
</evidence>
<organism evidence="1 2">
    <name type="scientific">Brenthis ino</name>
    <name type="common">lesser marbled fritillary</name>
    <dbReference type="NCBI Taxonomy" id="405034"/>
    <lineage>
        <taxon>Eukaryota</taxon>
        <taxon>Metazoa</taxon>
        <taxon>Ecdysozoa</taxon>
        <taxon>Arthropoda</taxon>
        <taxon>Hexapoda</taxon>
        <taxon>Insecta</taxon>
        <taxon>Pterygota</taxon>
        <taxon>Neoptera</taxon>
        <taxon>Endopterygota</taxon>
        <taxon>Lepidoptera</taxon>
        <taxon>Glossata</taxon>
        <taxon>Ditrysia</taxon>
        <taxon>Papilionoidea</taxon>
        <taxon>Nymphalidae</taxon>
        <taxon>Heliconiinae</taxon>
        <taxon>Argynnini</taxon>
        <taxon>Brenthis</taxon>
    </lineage>
</organism>
<feature type="non-terminal residue" evidence="1">
    <location>
        <position position="107"/>
    </location>
</feature>
<sequence length="107" mass="12346">MCMPAHYATCASVLRLGPAPYQSPVMSSFVPPEFEIQRNLLSCIWLASMKLANCTLTGIEWEDFYDRIEIRRSPASPRMYLFQFTAGNFLPENLIILWHNLDFDPKT</sequence>
<dbReference type="AlphaFoldDB" id="A0A8J9YFP5"/>
<reference evidence="1" key="1">
    <citation type="submission" date="2021-12" db="EMBL/GenBank/DDBJ databases">
        <authorList>
            <person name="Martin H S."/>
        </authorList>
    </citation>
    <scope>NUCLEOTIDE SEQUENCE</scope>
</reference>
<dbReference type="Proteomes" id="UP000838878">
    <property type="component" value="Chromosome 4"/>
</dbReference>